<dbReference type="EMBL" id="QEQK01000021">
    <property type="protein sequence ID" value="PWN54630.1"/>
    <property type="molecule type" value="Genomic_DNA"/>
</dbReference>
<reference evidence="1 2" key="1">
    <citation type="submission" date="2018-05" db="EMBL/GenBank/DDBJ databases">
        <title>Abyssibacter profundi OUC007T gen. nov., sp. nov, a marine bacterium isolated from seawater of the Mariana Trench.</title>
        <authorList>
            <person name="Zhou S."/>
        </authorList>
    </citation>
    <scope>NUCLEOTIDE SEQUENCE [LARGE SCALE GENOMIC DNA]</scope>
    <source>
        <strain evidence="1 2">OUC007</strain>
    </source>
</reference>
<sequence>MTPLDLALIALDDGLKPYQAALGTDLVAYRNHCARVLHAFDSLVSDETAMRQAAVATIYHDLGIWTHGTLDYLDPSADLARDALVEMGEPGWVDPVVAMVVWHHKLRPYTGPHADVAEPYRRADSADVMLGLVRYGIDGEVLRAGRARFANAGFHKRLMQLGGRRFLRKPWSPLPMFRW</sequence>
<keyword evidence="2" id="KW-1185">Reference proteome</keyword>
<organism evidence="1 2">
    <name type="scientific">Abyssibacter profundi</name>
    <dbReference type="NCBI Taxonomy" id="2182787"/>
    <lineage>
        <taxon>Bacteria</taxon>
        <taxon>Pseudomonadati</taxon>
        <taxon>Pseudomonadota</taxon>
        <taxon>Gammaproteobacteria</taxon>
        <taxon>Chromatiales</taxon>
        <taxon>Oceanococcaceae</taxon>
        <taxon>Abyssibacter</taxon>
    </lineage>
</organism>
<evidence type="ECO:0000313" key="2">
    <source>
        <dbReference type="Proteomes" id="UP000251800"/>
    </source>
</evidence>
<dbReference type="GO" id="GO:0016787">
    <property type="term" value="F:hydrolase activity"/>
    <property type="evidence" value="ECO:0007669"/>
    <property type="project" value="UniProtKB-KW"/>
</dbReference>
<comment type="caution">
    <text evidence="1">The sequence shown here is derived from an EMBL/GenBank/DDBJ whole genome shotgun (WGS) entry which is preliminary data.</text>
</comment>
<evidence type="ECO:0000313" key="1">
    <source>
        <dbReference type="EMBL" id="PWN54630.1"/>
    </source>
</evidence>
<dbReference type="RefSeq" id="WP_109721635.1">
    <property type="nucleotide sequence ID" value="NZ_QEQK01000021.1"/>
</dbReference>
<dbReference type="OrthoDB" id="459260at2"/>
<accession>A0A383XPS6</accession>
<dbReference type="SUPFAM" id="SSF109604">
    <property type="entry name" value="HD-domain/PDEase-like"/>
    <property type="match status" value="1"/>
</dbReference>
<name>A0A383XPS6_9GAMM</name>
<dbReference type="Proteomes" id="UP000251800">
    <property type="component" value="Unassembled WGS sequence"/>
</dbReference>
<protein>
    <submittedName>
        <fullName evidence="1">Phosphohydrolase</fullName>
    </submittedName>
</protein>
<gene>
    <name evidence="1" type="ORF">DEH80_16550</name>
</gene>
<dbReference type="AlphaFoldDB" id="A0A383XPS6"/>
<keyword evidence="1" id="KW-0378">Hydrolase</keyword>
<proteinExistence type="predicted"/>